<accession>A0ABP9FKW9</accession>
<protein>
    <submittedName>
        <fullName evidence="1">Uncharacterized protein</fullName>
    </submittedName>
</protein>
<dbReference type="EMBL" id="BAABJI010000001">
    <property type="protein sequence ID" value="GAA4907203.1"/>
    <property type="molecule type" value="Genomic_DNA"/>
</dbReference>
<sequence length="270" mass="31109">MSDIQPPLPSIPKFTELLLKSKINFSNLYISNEGGTGLTFHYNLKPIDYLNYAKKDLKESNFRGFLNCITNAKRAIDCQTDRILNIFNLSNSKKYSAIINKFIESNNRKAKDGENRALVFVEVLGIAPIGLISKIRNLRNKLEHYYERPSEIEAQEAIELAELYVNATQNKITFANEILFGTEESINGDARNWEGFNVYFQPDLKNIRVTFYLENVDNVIFTQDDLEFYHFLKITLTYNDEDSVAESLSHLLKYLQHPQANSVIKVTCEN</sequence>
<reference evidence="2" key="1">
    <citation type="journal article" date="2019" name="Int. J. Syst. Evol. Microbiol.">
        <title>The Global Catalogue of Microorganisms (GCM) 10K type strain sequencing project: providing services to taxonomists for standard genome sequencing and annotation.</title>
        <authorList>
            <consortium name="The Broad Institute Genomics Platform"/>
            <consortium name="The Broad Institute Genome Sequencing Center for Infectious Disease"/>
            <person name="Wu L."/>
            <person name="Ma J."/>
        </authorList>
    </citation>
    <scope>NUCLEOTIDE SEQUENCE [LARGE SCALE GENOMIC DNA]</scope>
    <source>
        <strain evidence="2">JCM 18283</strain>
    </source>
</reference>
<gene>
    <name evidence="1" type="ORF">GCM10023313_07530</name>
</gene>
<evidence type="ECO:0000313" key="1">
    <source>
        <dbReference type="EMBL" id="GAA4907203.1"/>
    </source>
</evidence>
<evidence type="ECO:0000313" key="2">
    <source>
        <dbReference type="Proteomes" id="UP001501436"/>
    </source>
</evidence>
<dbReference type="Proteomes" id="UP001501436">
    <property type="component" value="Unassembled WGS sequence"/>
</dbReference>
<dbReference type="RefSeq" id="WP_345329575.1">
    <property type="nucleotide sequence ID" value="NZ_BAABJI010000001.1"/>
</dbReference>
<comment type="caution">
    <text evidence="1">The sequence shown here is derived from an EMBL/GenBank/DDBJ whole genome shotgun (WGS) entry which is preliminary data.</text>
</comment>
<name>A0ABP9FKW9_9SPHI</name>
<organism evidence="1 2">
    <name type="scientific">Mucilaginibacter defluvii</name>
    <dbReference type="NCBI Taxonomy" id="1196019"/>
    <lineage>
        <taxon>Bacteria</taxon>
        <taxon>Pseudomonadati</taxon>
        <taxon>Bacteroidota</taxon>
        <taxon>Sphingobacteriia</taxon>
        <taxon>Sphingobacteriales</taxon>
        <taxon>Sphingobacteriaceae</taxon>
        <taxon>Mucilaginibacter</taxon>
    </lineage>
</organism>
<keyword evidence="2" id="KW-1185">Reference proteome</keyword>
<proteinExistence type="predicted"/>